<dbReference type="SMART" id="SM00823">
    <property type="entry name" value="PKS_PP"/>
    <property type="match status" value="1"/>
</dbReference>
<dbReference type="InterPro" id="IPR010071">
    <property type="entry name" value="AA_adenyl_dom"/>
</dbReference>
<gene>
    <name evidence="5" type="ORF">LXN57_36715</name>
</gene>
<dbReference type="InterPro" id="IPR036736">
    <property type="entry name" value="ACP-like_sf"/>
</dbReference>
<evidence type="ECO:0000256" key="3">
    <source>
        <dbReference type="ARBA" id="ARBA00022553"/>
    </source>
</evidence>
<dbReference type="Gene3D" id="3.40.50.1820">
    <property type="entry name" value="alpha/beta hydrolase"/>
    <property type="match status" value="1"/>
</dbReference>
<dbReference type="InterPro" id="IPR009081">
    <property type="entry name" value="PP-bd_ACP"/>
</dbReference>
<dbReference type="PROSITE" id="PS00455">
    <property type="entry name" value="AMP_BINDING"/>
    <property type="match status" value="1"/>
</dbReference>
<dbReference type="InterPro" id="IPR006162">
    <property type="entry name" value="Ppantetheine_attach_site"/>
</dbReference>
<sequence>MPRFSEDHAGLVRQRFEVPAELAAAVRSTAAALGLEPHRLLDVAWLRTRSTLTGQPDLPPGAWRSLLADAETLADGELLVGEQGDGFQVTVTAGIDLLRSVDATRVGEYLLGVASAITADPDAPHEQHSLLTGKDVWRQLNVLRGEIQELPALLPHQIFEQHARRTPEAVAAVLGADRWTYAELDAYANGVAARLRAAGLRAGDVAGVVSDRTLPWVAGIVGVLKAGGVYLPIDPAYPDRRITEMLERSGARHLLTDGRAVPADCPAAVLELAAPPAPAGAPVDIAADAPAYIYFTSGSTGSPKGALCRHDGMLNHLLAKVDDLELTAADAVCQNAPQCFDISLWQVLAPLMVGGRTTLLPPAVILDIEGFLETIARERVTVLQLVPSYLEVLLAYLDDHPGRGLAPLRMVCVTGEAIAPALVRRWFARFDIPMVNAYGATECSDDTTHEVMRTAPDRDPVPVGRPVQNVDAYILDPNGGLVPFGAPGEIVFSGICVGAGYVNDPERTAEVFRPDPFRPGQRMYRTGDYGRWLSNGHLEFLGRRDEQVKISGMRVEIGEVENHLRRVPGVRSACVLAVPIGSSKRLAAFFASAEPIPELRKTLAGTLPAHMVPATLHRIDELPLTENGKVDKRALTSIAVNAIEAGPAMVLLSEPTTATQRRLANAWAEVLGIPLEHIRLGDNFFDLGGNSLAAVRLVVKLNPLITLTDLTTHPVLRDLAAAVSGTSAGGPPLRLLQALSDPDSPGATVVGMPDAAGSALNFQPLADGLRRRRIALFALEPPGHDMARPDEQCAGVEEIAARVADEIRTAVPGPLIVWGHGAGAAVAIETARLLARAGAPPTRVFVAAATADPAALDRMLAETETLSAADIRHRLAVRSAYTELDEWQEERAALVERTYRHDMLSAGRYLREARHRLPLPLDVVLGEHDAGPYAGWERIASAARTTKLPDAGPAPFRSRPEAVVELLLDAIPSAAA</sequence>
<evidence type="ECO:0000259" key="4">
    <source>
        <dbReference type="PROSITE" id="PS50075"/>
    </source>
</evidence>
<dbReference type="Proteomes" id="UP001523216">
    <property type="component" value="Unassembled WGS sequence"/>
</dbReference>
<dbReference type="Pfam" id="PF00550">
    <property type="entry name" value="PP-binding"/>
    <property type="match status" value="1"/>
</dbReference>
<dbReference type="PANTHER" id="PTHR45527:SF1">
    <property type="entry name" value="FATTY ACID SYNTHASE"/>
    <property type="match status" value="1"/>
</dbReference>
<evidence type="ECO:0000256" key="2">
    <source>
        <dbReference type="ARBA" id="ARBA00022450"/>
    </source>
</evidence>
<dbReference type="Gene3D" id="3.40.50.12780">
    <property type="entry name" value="N-terminal domain of ligase-like"/>
    <property type="match status" value="1"/>
</dbReference>
<dbReference type="InterPro" id="IPR020806">
    <property type="entry name" value="PKS_PP-bd"/>
</dbReference>
<organism evidence="5 6">
    <name type="scientific">Paractinoplanes hotanensis</name>
    <dbReference type="NCBI Taxonomy" id="2906497"/>
    <lineage>
        <taxon>Bacteria</taxon>
        <taxon>Bacillati</taxon>
        <taxon>Actinomycetota</taxon>
        <taxon>Actinomycetes</taxon>
        <taxon>Micromonosporales</taxon>
        <taxon>Micromonosporaceae</taxon>
        <taxon>Paractinoplanes</taxon>
    </lineage>
</organism>
<keyword evidence="6" id="KW-1185">Reference proteome</keyword>
<keyword evidence="3" id="KW-0597">Phosphoprotein</keyword>
<dbReference type="RefSeq" id="WP_251802823.1">
    <property type="nucleotide sequence ID" value="NZ_JAMQOL010000054.1"/>
</dbReference>
<dbReference type="CDD" id="cd05930">
    <property type="entry name" value="A_NRPS"/>
    <property type="match status" value="1"/>
</dbReference>
<dbReference type="InterPro" id="IPR025110">
    <property type="entry name" value="AMP-bd_C"/>
</dbReference>
<dbReference type="InterPro" id="IPR045851">
    <property type="entry name" value="AMP-bd_C_sf"/>
</dbReference>
<name>A0ABT0YAP5_9ACTN</name>
<dbReference type="PROSITE" id="PS00012">
    <property type="entry name" value="PHOSPHOPANTETHEINE"/>
    <property type="match status" value="1"/>
</dbReference>
<dbReference type="InterPro" id="IPR020845">
    <property type="entry name" value="AMP-binding_CS"/>
</dbReference>
<accession>A0ABT0YAP5</accession>
<keyword evidence="2" id="KW-0596">Phosphopantetheine</keyword>
<proteinExistence type="predicted"/>
<dbReference type="PROSITE" id="PS50075">
    <property type="entry name" value="CARRIER"/>
    <property type="match status" value="1"/>
</dbReference>
<dbReference type="Pfam" id="PF00975">
    <property type="entry name" value="Thioesterase"/>
    <property type="match status" value="1"/>
</dbReference>
<evidence type="ECO:0000313" key="5">
    <source>
        <dbReference type="EMBL" id="MCM4083111.1"/>
    </source>
</evidence>
<dbReference type="PANTHER" id="PTHR45527">
    <property type="entry name" value="NONRIBOSOMAL PEPTIDE SYNTHETASE"/>
    <property type="match status" value="1"/>
</dbReference>
<dbReference type="InterPro" id="IPR029058">
    <property type="entry name" value="AB_hydrolase_fold"/>
</dbReference>
<dbReference type="EMBL" id="JAMQOL010000054">
    <property type="protein sequence ID" value="MCM4083111.1"/>
    <property type="molecule type" value="Genomic_DNA"/>
</dbReference>
<dbReference type="Gene3D" id="3.30.300.30">
    <property type="match status" value="1"/>
</dbReference>
<dbReference type="SUPFAM" id="SSF56801">
    <property type="entry name" value="Acetyl-CoA synthetase-like"/>
    <property type="match status" value="1"/>
</dbReference>
<dbReference type="Gene3D" id="1.10.1200.10">
    <property type="entry name" value="ACP-like"/>
    <property type="match status" value="1"/>
</dbReference>
<dbReference type="InterPro" id="IPR000873">
    <property type="entry name" value="AMP-dep_synth/lig_dom"/>
</dbReference>
<evidence type="ECO:0000256" key="1">
    <source>
        <dbReference type="ARBA" id="ARBA00001957"/>
    </source>
</evidence>
<dbReference type="NCBIfam" id="TIGR01733">
    <property type="entry name" value="AA-adenyl-dom"/>
    <property type="match status" value="1"/>
</dbReference>
<protein>
    <submittedName>
        <fullName evidence="5">Amino acid adenylation domain-containing protein</fullName>
    </submittedName>
</protein>
<comment type="cofactor">
    <cofactor evidence="1">
        <name>pantetheine 4'-phosphate</name>
        <dbReference type="ChEBI" id="CHEBI:47942"/>
    </cofactor>
</comment>
<dbReference type="InterPro" id="IPR042099">
    <property type="entry name" value="ANL_N_sf"/>
</dbReference>
<reference evidence="5 6" key="1">
    <citation type="submission" date="2022-06" db="EMBL/GenBank/DDBJ databases">
        <title>Actinoplanes abujensis sp. nov., isolated from Nigerian arid soil.</title>
        <authorList>
            <person name="Ding P."/>
        </authorList>
    </citation>
    <scope>NUCLEOTIDE SEQUENCE [LARGE SCALE GENOMIC DNA]</scope>
    <source>
        <strain evidence="6">TRM88002</strain>
    </source>
</reference>
<dbReference type="SUPFAM" id="SSF53474">
    <property type="entry name" value="alpha/beta-Hydrolases"/>
    <property type="match status" value="1"/>
</dbReference>
<dbReference type="InterPro" id="IPR001031">
    <property type="entry name" value="Thioesterase"/>
</dbReference>
<evidence type="ECO:0000313" key="6">
    <source>
        <dbReference type="Proteomes" id="UP001523216"/>
    </source>
</evidence>
<dbReference type="Pfam" id="PF00501">
    <property type="entry name" value="AMP-binding"/>
    <property type="match status" value="1"/>
</dbReference>
<feature type="domain" description="Carrier" evidence="4">
    <location>
        <begin position="654"/>
        <end position="727"/>
    </location>
</feature>
<dbReference type="Pfam" id="PF13193">
    <property type="entry name" value="AMP-binding_C"/>
    <property type="match status" value="1"/>
</dbReference>
<comment type="caution">
    <text evidence="5">The sequence shown here is derived from an EMBL/GenBank/DDBJ whole genome shotgun (WGS) entry which is preliminary data.</text>
</comment>